<proteinExistence type="predicted"/>
<gene>
    <name evidence="1" type="ORF">CR201_G0046290</name>
</gene>
<name>A0A2J8S4A5_PONAB</name>
<evidence type="ECO:0000313" key="1">
    <source>
        <dbReference type="EMBL" id="PNJ15558.1"/>
    </source>
</evidence>
<feature type="non-terminal residue" evidence="1">
    <location>
        <position position="31"/>
    </location>
</feature>
<sequence length="31" mass="3670">MCNILKMEGVTVRRPDPIDWSLKYKTPDFES</sequence>
<accession>A0A2J8S4A5</accession>
<dbReference type="Gene3D" id="3.75.10.10">
    <property type="entry name" value="L-arginine/glycine Amidinotransferase, Chain A"/>
    <property type="match status" value="1"/>
</dbReference>
<protein>
    <submittedName>
        <fullName evidence="1">GATM isoform 2</fullName>
    </submittedName>
</protein>
<dbReference type="EMBL" id="NDHI03003612">
    <property type="protein sequence ID" value="PNJ15558.1"/>
    <property type="molecule type" value="Genomic_DNA"/>
</dbReference>
<organism evidence="1">
    <name type="scientific">Pongo abelii</name>
    <name type="common">Sumatran orangutan</name>
    <name type="synonym">Pongo pygmaeus abelii</name>
    <dbReference type="NCBI Taxonomy" id="9601"/>
    <lineage>
        <taxon>Eukaryota</taxon>
        <taxon>Metazoa</taxon>
        <taxon>Chordata</taxon>
        <taxon>Craniata</taxon>
        <taxon>Vertebrata</taxon>
        <taxon>Euteleostomi</taxon>
        <taxon>Mammalia</taxon>
        <taxon>Eutheria</taxon>
        <taxon>Euarchontoglires</taxon>
        <taxon>Primates</taxon>
        <taxon>Haplorrhini</taxon>
        <taxon>Catarrhini</taxon>
        <taxon>Hominidae</taxon>
        <taxon>Pongo</taxon>
    </lineage>
</organism>
<dbReference type="AlphaFoldDB" id="A0A2J8S4A5"/>
<reference evidence="1" key="1">
    <citation type="submission" date="2017-12" db="EMBL/GenBank/DDBJ databases">
        <title>High-resolution comparative analysis of great ape genomes.</title>
        <authorList>
            <person name="Pollen A."/>
            <person name="Hastie A."/>
            <person name="Hormozdiari F."/>
            <person name="Dougherty M."/>
            <person name="Liu R."/>
            <person name="Chaisson M."/>
            <person name="Hoppe E."/>
            <person name="Hill C."/>
            <person name="Pang A."/>
            <person name="Hillier L."/>
            <person name="Baker C."/>
            <person name="Armstrong J."/>
            <person name="Shendure J."/>
            <person name="Paten B."/>
            <person name="Wilson R."/>
            <person name="Chao H."/>
            <person name="Schneider V."/>
            <person name="Ventura M."/>
            <person name="Kronenberg Z."/>
            <person name="Murali S."/>
            <person name="Gordon D."/>
            <person name="Cantsilieris S."/>
            <person name="Munson K."/>
            <person name="Nelson B."/>
            <person name="Raja A."/>
            <person name="Underwood J."/>
            <person name="Diekhans M."/>
            <person name="Fiddes I."/>
            <person name="Haussler D."/>
            <person name="Eichler E."/>
        </authorList>
    </citation>
    <scope>NUCLEOTIDE SEQUENCE [LARGE SCALE GENOMIC DNA]</scope>
    <source>
        <strain evidence="1">Susie</strain>
    </source>
</reference>
<comment type="caution">
    <text evidence="1">The sequence shown here is derived from an EMBL/GenBank/DDBJ whole genome shotgun (WGS) entry which is preliminary data.</text>
</comment>
<dbReference type="SUPFAM" id="SSF55909">
    <property type="entry name" value="Pentein"/>
    <property type="match status" value="1"/>
</dbReference>